<organism evidence="1 2">
    <name type="scientific">Clonorchis sinensis</name>
    <name type="common">Chinese liver fluke</name>
    <dbReference type="NCBI Taxonomy" id="79923"/>
    <lineage>
        <taxon>Eukaryota</taxon>
        <taxon>Metazoa</taxon>
        <taxon>Spiralia</taxon>
        <taxon>Lophotrochozoa</taxon>
        <taxon>Platyhelminthes</taxon>
        <taxon>Trematoda</taxon>
        <taxon>Digenea</taxon>
        <taxon>Opisthorchiida</taxon>
        <taxon>Opisthorchiata</taxon>
        <taxon>Opisthorchiidae</taxon>
        <taxon>Clonorchis</taxon>
    </lineage>
</organism>
<evidence type="ECO:0000313" key="2">
    <source>
        <dbReference type="Proteomes" id="UP000286415"/>
    </source>
</evidence>
<protein>
    <submittedName>
        <fullName evidence="1">Uncharacterized protein</fullName>
    </submittedName>
</protein>
<dbReference type="AlphaFoldDB" id="A0A8T1MV47"/>
<reference evidence="1 2" key="2">
    <citation type="journal article" date="2021" name="Genomics">
        <title>High-quality reference genome for Clonorchis sinensis.</title>
        <authorList>
            <person name="Young N.D."/>
            <person name="Stroehlein A.J."/>
            <person name="Kinkar L."/>
            <person name="Wang T."/>
            <person name="Sohn W.M."/>
            <person name="Chang B.C.H."/>
            <person name="Kaur P."/>
            <person name="Weisz D."/>
            <person name="Dudchenko O."/>
            <person name="Aiden E.L."/>
            <person name="Korhonen P.K."/>
            <person name="Gasser R.B."/>
        </authorList>
    </citation>
    <scope>NUCLEOTIDE SEQUENCE [LARGE SCALE GENOMIC DNA]</scope>
    <source>
        <strain evidence="1">Cs-k2</strain>
    </source>
</reference>
<dbReference type="EMBL" id="NIRI02000013">
    <property type="protein sequence ID" value="KAG5453264.1"/>
    <property type="molecule type" value="Genomic_DNA"/>
</dbReference>
<sequence length="108" mass="12164">MPVFRKRSGRSASSCDHVGCCISTVGAKLARANISTAELRSRTADLDKLLTNRRLRQFPSKRPTPQSAYGHGKSLHIFKKGGENDEVYMRFQAARRWLHSSSHQITHV</sequence>
<dbReference type="Proteomes" id="UP000286415">
    <property type="component" value="Unassembled WGS sequence"/>
</dbReference>
<name>A0A8T1MV47_CLOSI</name>
<accession>A0A8T1MV47</accession>
<gene>
    <name evidence="1" type="ORF">CSKR_202462</name>
</gene>
<keyword evidence="2" id="KW-1185">Reference proteome</keyword>
<evidence type="ECO:0000313" key="1">
    <source>
        <dbReference type="EMBL" id="KAG5453264.1"/>
    </source>
</evidence>
<proteinExistence type="predicted"/>
<comment type="caution">
    <text evidence="1">The sequence shown here is derived from an EMBL/GenBank/DDBJ whole genome shotgun (WGS) entry which is preliminary data.</text>
</comment>
<reference evidence="1 2" key="1">
    <citation type="journal article" date="2018" name="Biotechnol. Adv.">
        <title>Improved genomic resources and new bioinformatic workflow for the carcinogenic parasite Clonorchis sinensis: Biotechnological implications.</title>
        <authorList>
            <person name="Wang D."/>
            <person name="Korhonen P.K."/>
            <person name="Gasser R.B."/>
            <person name="Young N.D."/>
        </authorList>
    </citation>
    <scope>NUCLEOTIDE SEQUENCE [LARGE SCALE GENOMIC DNA]</scope>
    <source>
        <strain evidence="1">Cs-k2</strain>
    </source>
</reference>